<dbReference type="Pfam" id="PF00534">
    <property type="entry name" value="Glycos_transf_1"/>
    <property type="match status" value="1"/>
</dbReference>
<dbReference type="EMBL" id="PDDX01000001">
    <property type="protein sequence ID" value="PHI29164.1"/>
    <property type="molecule type" value="Genomic_DNA"/>
</dbReference>
<dbReference type="Pfam" id="PF13439">
    <property type="entry name" value="Glyco_transf_4"/>
    <property type="match status" value="1"/>
</dbReference>
<feature type="domain" description="Glycosyltransferase subfamily 4-like N-terminal" evidence="2">
    <location>
        <begin position="58"/>
        <end position="206"/>
    </location>
</feature>
<dbReference type="Proteomes" id="UP000224974">
    <property type="component" value="Unassembled WGS sequence"/>
</dbReference>
<evidence type="ECO:0000259" key="1">
    <source>
        <dbReference type="Pfam" id="PF00534"/>
    </source>
</evidence>
<feature type="domain" description="Glycosyl transferase family 1" evidence="1">
    <location>
        <begin position="215"/>
        <end position="374"/>
    </location>
</feature>
<dbReference type="InterPro" id="IPR050194">
    <property type="entry name" value="Glycosyltransferase_grp1"/>
</dbReference>
<dbReference type="AlphaFoldDB" id="A0A2C6DK75"/>
<dbReference type="OrthoDB" id="9062832at2"/>
<dbReference type="PANTHER" id="PTHR45947">
    <property type="entry name" value="SULFOQUINOVOSYL TRANSFERASE SQD2"/>
    <property type="match status" value="1"/>
</dbReference>
<proteinExistence type="predicted"/>
<evidence type="ECO:0000259" key="2">
    <source>
        <dbReference type="Pfam" id="PF13439"/>
    </source>
</evidence>
<name>A0A2C6DK75_9GAMM</name>
<dbReference type="CDD" id="cd03801">
    <property type="entry name" value="GT4_PimA-like"/>
    <property type="match status" value="1"/>
</dbReference>
<keyword evidence="3" id="KW-0808">Transferase</keyword>
<evidence type="ECO:0000313" key="3">
    <source>
        <dbReference type="EMBL" id="PHI29164.1"/>
    </source>
</evidence>
<dbReference type="STRING" id="1111728.GCA_000427805_04331"/>
<dbReference type="GO" id="GO:0016757">
    <property type="term" value="F:glycosyltransferase activity"/>
    <property type="evidence" value="ECO:0007669"/>
    <property type="project" value="InterPro"/>
</dbReference>
<dbReference type="SUPFAM" id="SSF53756">
    <property type="entry name" value="UDP-Glycosyltransferase/glycogen phosphorylase"/>
    <property type="match status" value="1"/>
</dbReference>
<evidence type="ECO:0000313" key="4">
    <source>
        <dbReference type="Proteomes" id="UP000224974"/>
    </source>
</evidence>
<comment type="caution">
    <text evidence="3">The sequence shown here is derived from an EMBL/GenBank/DDBJ whole genome shotgun (WGS) entry which is preliminary data.</text>
</comment>
<sequence length="402" mass="45018">MMELPILIVQTNWRLKAASAMLLAPSHQAVSPTHRMREMMNILYTNFHVAGGGGHDVYIRTLLKQSTHRTYVACPKSSYLYRSLTRDNVANVLALDFPGRLSQSVHLVTQLRRLLTIIAEHQIDIIHTNGSADNRLVSYARLLSRRHFKHVFTKHNGFPVRGPISQWRFLKANHAIIFVSQSIYQSIGFSVQSDKIVVIRNGVDTDYWRPPVTVIPSAQIRLVSIAGTSGYKGWHYLINALKLLPESVRHRFTVTIVGTLPDIATRLERCRGDWLPEQVTFTGFMSEPYRTLLNADIGFVLSDAVETISFACREMMSAGLPVIVSDFGGLPENITPGMDGWVTPVGDETALAALLLEMSALSPTQLTEMKQQARGKAEREFGIESMIAQTHQVYTQIMSSTD</sequence>
<accession>A0A2C6DK75</accession>
<dbReference type="PANTHER" id="PTHR45947:SF3">
    <property type="entry name" value="SULFOQUINOVOSYL TRANSFERASE SQD2"/>
    <property type="match status" value="1"/>
</dbReference>
<reference evidence="4" key="1">
    <citation type="submission" date="2017-09" db="EMBL/GenBank/DDBJ databases">
        <title>FDA dAtabase for Regulatory Grade micrObial Sequences (FDA-ARGOS): Supporting development and validation of Infectious Disease Dx tests.</title>
        <authorList>
            <person name="Minogue T."/>
            <person name="Wolcott M."/>
            <person name="Wasieloski L."/>
            <person name="Aguilar W."/>
            <person name="Moore D."/>
            <person name="Tallon L."/>
            <person name="Sadzewicz L."/>
            <person name="Ott S."/>
            <person name="Zhao X."/>
            <person name="Nagaraj S."/>
            <person name="Vavikolanu K."/>
            <person name="Aluvathingal J."/>
            <person name="Nadendla S."/>
            <person name="Sichtig H."/>
        </authorList>
    </citation>
    <scope>NUCLEOTIDE SEQUENCE [LARGE SCALE GENOMIC DNA]</scope>
    <source>
        <strain evidence="4">FDAARGOS_387</strain>
    </source>
</reference>
<dbReference type="RefSeq" id="WP_099044108.1">
    <property type="nucleotide sequence ID" value="NZ_PDDX01000001.1"/>
</dbReference>
<keyword evidence="4" id="KW-1185">Reference proteome</keyword>
<organism evidence="3 4">
    <name type="scientific">Budvicia aquatica</name>
    <dbReference type="NCBI Taxonomy" id="82979"/>
    <lineage>
        <taxon>Bacteria</taxon>
        <taxon>Pseudomonadati</taxon>
        <taxon>Pseudomonadota</taxon>
        <taxon>Gammaproteobacteria</taxon>
        <taxon>Enterobacterales</taxon>
        <taxon>Budviciaceae</taxon>
        <taxon>Budvicia</taxon>
    </lineage>
</organism>
<dbReference type="InterPro" id="IPR028098">
    <property type="entry name" value="Glyco_trans_4-like_N"/>
</dbReference>
<dbReference type="InterPro" id="IPR001296">
    <property type="entry name" value="Glyco_trans_1"/>
</dbReference>
<gene>
    <name evidence="3" type="ORF">CRN84_07435</name>
</gene>
<dbReference type="Gene3D" id="3.40.50.2000">
    <property type="entry name" value="Glycogen Phosphorylase B"/>
    <property type="match status" value="2"/>
</dbReference>
<protein>
    <submittedName>
        <fullName evidence="3">Transferase</fullName>
    </submittedName>
</protein>